<dbReference type="EMBL" id="BSXS01001949">
    <property type="protein sequence ID" value="GME77717.1"/>
    <property type="molecule type" value="Genomic_DNA"/>
</dbReference>
<sequence>MSGLEDSHIQTLIAHYLKEKNLTKTLQALELEVNRKFQYDSLDEPLSSIINDRTNFLKLKAQQNEMDPENSESKLYTPQQLSLIKTHQITVPSWTILKNRELQSLDLQNQKSLIIDSSLVELKLAESHILSAALFVTNDKYLYIHDIDNKKNILELKDPLKNGVSIKLVLGIPNTDYVLLCGMNGLLIATQLVKQDNGDYELKKLAQAQLHQRLISSMKYLSLDDNGSGFLCSIGWDLKVAVHKVDISNGQLKIKKVDDYKLITNGCCIEVLKDEETNLPLILVGRIETSMISVFTVSKNRLIEVCKVALNDSEFSNHSFQAMSILQLGRQGLITFATNHIPYMRLITIKLPTLTEVLESNYKDIVADNTGDIINGQLETIASTHKNEQLFQSRTPIIRNVIVSNLNGMSPQDKFSNAMILRRGRTDQEDGVWIFGDDGVIRGFNLATGEVVENVKAHDGRIKSGFSGVNSKGDEVVVTCGAVDRLVQLLENV</sequence>
<gene>
    <name evidence="1" type="ORF">Amon02_000314100</name>
</gene>
<accession>A0ACB5SZG0</accession>
<name>A0ACB5SZG0_AMBMO</name>
<evidence type="ECO:0000313" key="1">
    <source>
        <dbReference type="EMBL" id="GME77717.1"/>
    </source>
</evidence>
<keyword evidence="2" id="KW-1185">Reference proteome</keyword>
<protein>
    <submittedName>
        <fullName evidence="1">Unnamed protein product</fullName>
    </submittedName>
</protein>
<organism evidence="1 2">
    <name type="scientific">Ambrosiozyma monospora</name>
    <name type="common">Yeast</name>
    <name type="synonym">Endomycopsis monosporus</name>
    <dbReference type="NCBI Taxonomy" id="43982"/>
    <lineage>
        <taxon>Eukaryota</taxon>
        <taxon>Fungi</taxon>
        <taxon>Dikarya</taxon>
        <taxon>Ascomycota</taxon>
        <taxon>Saccharomycotina</taxon>
        <taxon>Pichiomycetes</taxon>
        <taxon>Pichiales</taxon>
        <taxon>Pichiaceae</taxon>
        <taxon>Ambrosiozyma</taxon>
    </lineage>
</organism>
<evidence type="ECO:0000313" key="2">
    <source>
        <dbReference type="Proteomes" id="UP001165064"/>
    </source>
</evidence>
<proteinExistence type="predicted"/>
<reference evidence="1" key="1">
    <citation type="submission" date="2023-04" db="EMBL/GenBank/DDBJ databases">
        <title>Ambrosiozyma monospora NBRC 10751.</title>
        <authorList>
            <person name="Ichikawa N."/>
            <person name="Sato H."/>
            <person name="Tonouchi N."/>
        </authorList>
    </citation>
    <scope>NUCLEOTIDE SEQUENCE</scope>
    <source>
        <strain evidence="1">NBRC 10751</strain>
    </source>
</reference>
<comment type="caution">
    <text evidence="1">The sequence shown here is derived from an EMBL/GenBank/DDBJ whole genome shotgun (WGS) entry which is preliminary data.</text>
</comment>
<dbReference type="Proteomes" id="UP001165064">
    <property type="component" value="Unassembled WGS sequence"/>
</dbReference>